<gene>
    <name evidence="2" type="ORF">C1H46_025081</name>
</gene>
<evidence type="ECO:0000313" key="2">
    <source>
        <dbReference type="EMBL" id="TQD89360.1"/>
    </source>
</evidence>
<name>A0A540LS77_MALBA</name>
<dbReference type="AlphaFoldDB" id="A0A540LS77"/>
<organism evidence="2 3">
    <name type="scientific">Malus baccata</name>
    <name type="common">Siberian crab apple</name>
    <name type="synonym">Pyrus baccata</name>
    <dbReference type="NCBI Taxonomy" id="106549"/>
    <lineage>
        <taxon>Eukaryota</taxon>
        <taxon>Viridiplantae</taxon>
        <taxon>Streptophyta</taxon>
        <taxon>Embryophyta</taxon>
        <taxon>Tracheophyta</taxon>
        <taxon>Spermatophyta</taxon>
        <taxon>Magnoliopsida</taxon>
        <taxon>eudicotyledons</taxon>
        <taxon>Gunneridae</taxon>
        <taxon>Pentapetalae</taxon>
        <taxon>rosids</taxon>
        <taxon>fabids</taxon>
        <taxon>Rosales</taxon>
        <taxon>Rosaceae</taxon>
        <taxon>Amygdaloideae</taxon>
        <taxon>Maleae</taxon>
        <taxon>Malus</taxon>
    </lineage>
</organism>
<dbReference type="GO" id="GO:0009733">
    <property type="term" value="P:response to auxin"/>
    <property type="evidence" value="ECO:0007669"/>
    <property type="project" value="InterPro"/>
</dbReference>
<protein>
    <submittedName>
        <fullName evidence="2">Uncharacterized protein</fullName>
    </submittedName>
</protein>
<proteinExistence type="inferred from homology"/>
<accession>A0A540LS77</accession>
<dbReference type="PANTHER" id="PTHR31175:SF82">
    <property type="entry name" value="AUXIN-RESPONSIVE PROTEIN SAUR65"/>
    <property type="match status" value="1"/>
</dbReference>
<comment type="similarity">
    <text evidence="1">Belongs to the ARG7 family.</text>
</comment>
<evidence type="ECO:0000256" key="1">
    <source>
        <dbReference type="ARBA" id="ARBA00006974"/>
    </source>
</evidence>
<dbReference type="EMBL" id="VIEB01000480">
    <property type="protein sequence ID" value="TQD89360.1"/>
    <property type="molecule type" value="Genomic_DNA"/>
</dbReference>
<dbReference type="STRING" id="106549.A0A540LS77"/>
<evidence type="ECO:0000313" key="3">
    <source>
        <dbReference type="Proteomes" id="UP000315295"/>
    </source>
</evidence>
<sequence length="152" mass="17624">MDSMMLSPKKLIKYTRKWKKRASMERKTIAYPKDSRKNLVISTTSNTVSEKGTFVIYTTDERRFVLPLSYLSNHIFQELFKKSEEEFGLSSSEPITLPCDSFFMNYMLSLVNRGLTVDMEKALLNSIITRSCSINSSLHQEQTSLQLLLWGY</sequence>
<dbReference type="InterPro" id="IPR003676">
    <property type="entry name" value="SAUR_fam"/>
</dbReference>
<keyword evidence="3" id="KW-1185">Reference proteome</keyword>
<dbReference type="Pfam" id="PF02519">
    <property type="entry name" value="Auxin_inducible"/>
    <property type="match status" value="1"/>
</dbReference>
<dbReference type="PANTHER" id="PTHR31175">
    <property type="entry name" value="AUXIN-RESPONSIVE FAMILY PROTEIN"/>
    <property type="match status" value="1"/>
</dbReference>
<comment type="caution">
    <text evidence="2">The sequence shown here is derived from an EMBL/GenBank/DDBJ whole genome shotgun (WGS) entry which is preliminary data.</text>
</comment>
<dbReference type="Proteomes" id="UP000315295">
    <property type="component" value="Unassembled WGS sequence"/>
</dbReference>
<reference evidence="2 3" key="1">
    <citation type="journal article" date="2019" name="G3 (Bethesda)">
        <title>Sequencing of a Wild Apple (Malus baccata) Genome Unravels the Differences Between Cultivated and Wild Apple Species Regarding Disease Resistance and Cold Tolerance.</title>
        <authorList>
            <person name="Chen X."/>
        </authorList>
    </citation>
    <scope>NUCLEOTIDE SEQUENCE [LARGE SCALE GENOMIC DNA]</scope>
    <source>
        <strain evidence="3">cv. Shandingzi</strain>
        <tissue evidence="2">Leaves</tissue>
    </source>
</reference>